<comment type="caution">
    <text evidence="2">The sequence shown here is derived from an EMBL/GenBank/DDBJ whole genome shotgun (WGS) entry which is preliminary data.</text>
</comment>
<dbReference type="InterPro" id="IPR004165">
    <property type="entry name" value="CoA_trans_fam_I"/>
</dbReference>
<reference evidence="2" key="1">
    <citation type="submission" date="2020-10" db="EMBL/GenBank/DDBJ databases">
        <title>Ca. Dormibacterota MAGs.</title>
        <authorList>
            <person name="Montgomery K."/>
        </authorList>
    </citation>
    <scope>NUCLEOTIDE SEQUENCE [LARGE SCALE GENOMIC DNA]</scope>
    <source>
        <strain evidence="2">SC8812_S17_10</strain>
    </source>
</reference>
<dbReference type="InterPro" id="IPR037171">
    <property type="entry name" value="NagB/RpiA_transferase-like"/>
</dbReference>
<dbReference type="AlphaFoldDB" id="A0A934KC47"/>
<dbReference type="EMBL" id="JAEKNR010000155">
    <property type="protein sequence ID" value="MBJ7599475.1"/>
    <property type="molecule type" value="Genomic_DNA"/>
</dbReference>
<keyword evidence="3" id="KW-1185">Reference proteome</keyword>
<dbReference type="PANTHER" id="PTHR43293:SF3">
    <property type="entry name" value="CHOLESTEROL RING-CLEAVING HYDROLASE IPDB SUBUNIT"/>
    <property type="match status" value="1"/>
</dbReference>
<dbReference type="RefSeq" id="WP_338202981.1">
    <property type="nucleotide sequence ID" value="NZ_JAEKNR010000155.1"/>
</dbReference>
<name>A0A934KC47_9BACT</name>
<dbReference type="PANTHER" id="PTHR43293">
    <property type="entry name" value="ACETATE COA-TRANSFERASE YDIF"/>
    <property type="match status" value="1"/>
</dbReference>
<proteinExistence type="inferred from homology"/>
<gene>
    <name evidence="2" type="ORF">JF922_15530</name>
</gene>
<protein>
    <submittedName>
        <fullName evidence="2">CoA-transferase</fullName>
    </submittedName>
</protein>
<organism evidence="2 3">
    <name type="scientific">Candidatus Nephthysia bennettiae</name>
    <dbReference type="NCBI Taxonomy" id="3127016"/>
    <lineage>
        <taxon>Bacteria</taxon>
        <taxon>Bacillati</taxon>
        <taxon>Candidatus Dormiibacterota</taxon>
        <taxon>Candidatus Dormibacteria</taxon>
        <taxon>Candidatus Dormibacterales</taxon>
        <taxon>Candidatus Dormibacteraceae</taxon>
        <taxon>Candidatus Nephthysia</taxon>
    </lineage>
</organism>
<accession>A0A934KC47</accession>
<evidence type="ECO:0000256" key="1">
    <source>
        <dbReference type="ARBA" id="ARBA00007047"/>
    </source>
</evidence>
<evidence type="ECO:0000313" key="2">
    <source>
        <dbReference type="EMBL" id="MBJ7599475.1"/>
    </source>
</evidence>
<dbReference type="Gene3D" id="3.40.1080.10">
    <property type="entry name" value="Glutaconate Coenzyme A-transferase"/>
    <property type="match status" value="1"/>
</dbReference>
<dbReference type="SMART" id="SM00882">
    <property type="entry name" value="CoA_trans"/>
    <property type="match status" value="1"/>
</dbReference>
<sequence length="261" mass="28360">MSASSKPRRADYCVVACAEIYRGDGEILANPTVGTIPFIGARLARASFEPDLVLTDGEALLVANNLPLGVDGTAKVIEGWLPYRQSFDVVWAGRRHVVMGASQVGRNGDTNISSIGPFEKPRAQLLGPRGAPGNTVNHQTSYWVPKHSRRVFVEEVDFVSGLGPSRATRLGGPPATYNDIRFVVSDLCVMDFKDSAGCARVVSLHPGVSLDEVKENTGFALTADPHPPLTREPSEAEMRLIEEFDPKGLRYREIPTERAGF</sequence>
<dbReference type="Proteomes" id="UP000612893">
    <property type="component" value="Unassembled WGS sequence"/>
</dbReference>
<evidence type="ECO:0000313" key="3">
    <source>
        <dbReference type="Proteomes" id="UP000612893"/>
    </source>
</evidence>
<dbReference type="SUPFAM" id="SSF100950">
    <property type="entry name" value="NagB/RpiA/CoA transferase-like"/>
    <property type="match status" value="1"/>
</dbReference>
<comment type="similarity">
    <text evidence="1">Belongs to the 3-oxoacid CoA-transferase subunit B family.</text>
</comment>